<keyword evidence="2" id="KW-0805">Transcription regulation</keyword>
<feature type="compositionally biased region" description="Polar residues" evidence="6">
    <location>
        <begin position="51"/>
        <end position="60"/>
    </location>
</feature>
<evidence type="ECO:0000256" key="2">
    <source>
        <dbReference type="ARBA" id="ARBA00023015"/>
    </source>
</evidence>
<evidence type="ECO:0000313" key="10">
    <source>
        <dbReference type="Proteomes" id="UP001147782"/>
    </source>
</evidence>
<proteinExistence type="predicted"/>
<dbReference type="CDD" id="cd12148">
    <property type="entry name" value="fungal_TF_MHR"/>
    <property type="match status" value="1"/>
</dbReference>
<dbReference type="InterPro" id="IPR007219">
    <property type="entry name" value="XnlR_reg_dom"/>
</dbReference>
<evidence type="ECO:0000256" key="1">
    <source>
        <dbReference type="ARBA" id="ARBA00022723"/>
    </source>
</evidence>
<dbReference type="GeneID" id="81434391"/>
<keyword evidence="4" id="KW-0804">Transcription</keyword>
<dbReference type="GO" id="GO:0003677">
    <property type="term" value="F:DNA binding"/>
    <property type="evidence" value="ECO:0007669"/>
    <property type="project" value="UniProtKB-KW"/>
</dbReference>
<dbReference type="AlphaFoldDB" id="A0A9W9VHQ1"/>
<evidence type="ECO:0008006" key="11">
    <source>
        <dbReference type="Google" id="ProtNLM"/>
    </source>
</evidence>
<dbReference type="GO" id="GO:0006351">
    <property type="term" value="P:DNA-templated transcription"/>
    <property type="evidence" value="ECO:0007669"/>
    <property type="project" value="InterPro"/>
</dbReference>
<feature type="region of interest" description="Disordered" evidence="6">
    <location>
        <begin position="78"/>
        <end position="102"/>
    </location>
</feature>
<reference evidence="9" key="2">
    <citation type="journal article" date="2023" name="IMA Fungus">
        <title>Comparative genomic study of the Penicillium genus elucidates a diverse pangenome and 15 lateral gene transfer events.</title>
        <authorList>
            <person name="Petersen C."/>
            <person name="Sorensen T."/>
            <person name="Nielsen M.R."/>
            <person name="Sondergaard T.E."/>
            <person name="Sorensen J.L."/>
            <person name="Fitzpatrick D.A."/>
            <person name="Frisvad J.C."/>
            <person name="Nielsen K.L."/>
        </authorList>
    </citation>
    <scope>NUCLEOTIDE SEQUENCE</scope>
    <source>
        <strain evidence="9">IBT 29864</strain>
    </source>
</reference>
<keyword evidence="3" id="KW-0238">DNA-binding</keyword>
<gene>
    <name evidence="9" type="ORF">N7496_002283</name>
</gene>
<evidence type="ECO:0000256" key="6">
    <source>
        <dbReference type="SAM" id="MobiDB-lite"/>
    </source>
</evidence>
<dbReference type="CDD" id="cd00067">
    <property type="entry name" value="GAL4"/>
    <property type="match status" value="1"/>
</dbReference>
<sequence length="644" mass="71456">MNRKRKCDGHKPACRLCKVSGATCEYQDPTAATAVSAATENVASAPRDGTGSAQKRSGTTADMIRRLDDLEKLIREQRAAPAAAADDHCKSSQPKETTYQSENLETHADVSAFLSSLWIPPEISLLQPQQLGNDSSPGVADTQNLHWSPASGQQMGGSHTMEEEPLTIPIGHLTPTSSLFSLDQIKKLIGEYPEDFFYQIESTRNLEPKVPEDALNIDKDVSDSFLAAFFSEIHPHFPILNPTLFGEFFNGVLFDGAGNESSQALCLMVLALGKLASNRQACSPGQYTEDDGMEYFGRAYHRLTSQWITSYHFNLPLASGLVYCAIYLCYLERPLHAWRMVYMASSKVQMMASQAGNEPITQEEIDCLGRLCWTCFLLECDALAEFHLPRSGIEIMMENMPFPCFANGIDSDGLTFLAICSVRRLLNRIHRAIYATAPRPREIIGMGSNLATSYGIDSVGSLESICTELAHQLDSWYESLPVSIRFDLTETKPSNLHDGWLRLRYWSAKHIICRPCLVYAATLPDNTHLPSYIIQHSEICVSSCRNYIETATYVLRERTQYTWMTIQASLACAFVLTIASGSSLLRHLVPDITTLLGKVTTATQPWATTGSSAESIGWILKTITQKQKFSRRLSRGSLRSPGEL</sequence>
<dbReference type="InterPro" id="IPR036864">
    <property type="entry name" value="Zn2-C6_fun-type_DNA-bd_sf"/>
</dbReference>
<reference evidence="9" key="1">
    <citation type="submission" date="2022-11" db="EMBL/GenBank/DDBJ databases">
        <authorList>
            <person name="Petersen C."/>
        </authorList>
    </citation>
    <scope>NUCLEOTIDE SEQUENCE</scope>
    <source>
        <strain evidence="9">IBT 29864</strain>
    </source>
</reference>
<keyword evidence="5" id="KW-0539">Nucleus</keyword>
<evidence type="ECO:0000256" key="3">
    <source>
        <dbReference type="ARBA" id="ARBA00023125"/>
    </source>
</evidence>
<evidence type="ECO:0000259" key="8">
    <source>
        <dbReference type="Pfam" id="PF04082"/>
    </source>
</evidence>
<keyword evidence="1" id="KW-0479">Metal-binding</keyword>
<evidence type="ECO:0000313" key="9">
    <source>
        <dbReference type="EMBL" id="KAJ5379855.1"/>
    </source>
</evidence>
<feature type="compositionally biased region" description="Polar residues" evidence="6">
    <location>
        <begin position="91"/>
        <end position="102"/>
    </location>
</feature>
<comment type="caution">
    <text evidence="9">The sequence shown here is derived from an EMBL/GenBank/DDBJ whole genome shotgun (WGS) entry which is preliminary data.</text>
</comment>
<dbReference type="GO" id="GO:0008270">
    <property type="term" value="F:zinc ion binding"/>
    <property type="evidence" value="ECO:0007669"/>
    <property type="project" value="InterPro"/>
</dbReference>
<evidence type="ECO:0000259" key="7">
    <source>
        <dbReference type="Pfam" id="PF00172"/>
    </source>
</evidence>
<feature type="domain" description="Zn(2)-C6 fungal-type" evidence="7">
    <location>
        <begin position="3"/>
        <end position="30"/>
    </location>
</feature>
<dbReference type="InterPro" id="IPR053181">
    <property type="entry name" value="EcdB-like_regulator"/>
</dbReference>
<feature type="region of interest" description="Disordered" evidence="6">
    <location>
        <begin position="39"/>
        <end position="62"/>
    </location>
</feature>
<dbReference type="OrthoDB" id="445007at2759"/>
<dbReference type="SUPFAM" id="SSF57701">
    <property type="entry name" value="Zn2/Cys6 DNA-binding domain"/>
    <property type="match status" value="1"/>
</dbReference>
<keyword evidence="10" id="KW-1185">Reference proteome</keyword>
<evidence type="ECO:0000256" key="4">
    <source>
        <dbReference type="ARBA" id="ARBA00023163"/>
    </source>
</evidence>
<dbReference type="Pfam" id="PF00172">
    <property type="entry name" value="Zn_clus"/>
    <property type="match status" value="1"/>
</dbReference>
<feature type="domain" description="Xylanolytic transcriptional activator regulatory" evidence="8">
    <location>
        <begin position="227"/>
        <end position="410"/>
    </location>
</feature>
<dbReference type="InterPro" id="IPR001138">
    <property type="entry name" value="Zn2Cys6_DnaBD"/>
</dbReference>
<dbReference type="Gene3D" id="4.10.240.10">
    <property type="entry name" value="Zn(2)-C6 fungal-type DNA-binding domain"/>
    <property type="match status" value="1"/>
</dbReference>
<feature type="compositionally biased region" description="Polar residues" evidence="6">
    <location>
        <begin position="128"/>
        <end position="157"/>
    </location>
</feature>
<feature type="region of interest" description="Disordered" evidence="6">
    <location>
        <begin position="128"/>
        <end position="160"/>
    </location>
</feature>
<dbReference type="PANTHER" id="PTHR47785">
    <property type="entry name" value="ZN(II)2CYS6 TRANSCRIPTION FACTOR (EUROFUNG)-RELATED-RELATED"/>
    <property type="match status" value="1"/>
</dbReference>
<dbReference type="RefSeq" id="XP_056557426.1">
    <property type="nucleotide sequence ID" value="XM_056695214.1"/>
</dbReference>
<dbReference type="EMBL" id="JAPZBS010000002">
    <property type="protein sequence ID" value="KAJ5379855.1"/>
    <property type="molecule type" value="Genomic_DNA"/>
</dbReference>
<dbReference type="GO" id="GO:0000981">
    <property type="term" value="F:DNA-binding transcription factor activity, RNA polymerase II-specific"/>
    <property type="evidence" value="ECO:0007669"/>
    <property type="project" value="InterPro"/>
</dbReference>
<name>A0A9W9VHQ1_9EURO</name>
<dbReference type="Proteomes" id="UP001147782">
    <property type="component" value="Unassembled WGS sequence"/>
</dbReference>
<protein>
    <recommendedName>
        <fullName evidence="11">Zn(2)-C6 fungal-type domain-containing protein</fullName>
    </recommendedName>
</protein>
<evidence type="ECO:0000256" key="5">
    <source>
        <dbReference type="ARBA" id="ARBA00023242"/>
    </source>
</evidence>
<organism evidence="9 10">
    <name type="scientific">Penicillium cataractarum</name>
    <dbReference type="NCBI Taxonomy" id="2100454"/>
    <lineage>
        <taxon>Eukaryota</taxon>
        <taxon>Fungi</taxon>
        <taxon>Dikarya</taxon>
        <taxon>Ascomycota</taxon>
        <taxon>Pezizomycotina</taxon>
        <taxon>Eurotiomycetes</taxon>
        <taxon>Eurotiomycetidae</taxon>
        <taxon>Eurotiales</taxon>
        <taxon>Aspergillaceae</taxon>
        <taxon>Penicillium</taxon>
    </lineage>
</organism>
<accession>A0A9W9VHQ1</accession>
<dbReference type="Pfam" id="PF04082">
    <property type="entry name" value="Fungal_trans"/>
    <property type="match status" value="1"/>
</dbReference>